<dbReference type="SUPFAM" id="SSF82171">
    <property type="entry name" value="DPP6 N-terminal domain-like"/>
    <property type="match status" value="1"/>
</dbReference>
<name>A0ABV5J2T7_9BACT</name>
<sequence length="402" mass="46692">MLRKLRFLIPDGMKQKLLYPGFYLSNFKKKVFDSSTNNFKIISAGYKNEFGGYFNIHLSNSLGDVLFHGTDESAFSWPPKEKVAICIKKENEEKGEILAYSEAWNWQQGAFLRWLSDELICYNDFDKGTGNYCLKIINKSGKLKGEIQYPIGAIHQLGKIGVSYNFERLSVLREDYGYFSKEAIDIQAVLNDSTAFRTIDLNNGDIIREIKFDELREILKINPDKDKVNHFEFSPNGRKVAYLYRYWLGNIKFTKLMVFDLENGSNSLIGEEDFYSHFCWLDNQKIIVFGQLGKENKFFVIDIALNRKVIPDYFVPFHDSHPTTNLDNILVFDSYPSFFRRSTVYLLNLEKSKNSIIYEAVHHPKFRGVNRIDHHPRVNDNGTKVYIDVPHGANRKFGVVEL</sequence>
<dbReference type="RefSeq" id="WP_290246527.1">
    <property type="nucleotide sequence ID" value="NZ_JAUFQT010000001.1"/>
</dbReference>
<evidence type="ECO:0000313" key="1">
    <source>
        <dbReference type="EMBL" id="MFB9211111.1"/>
    </source>
</evidence>
<gene>
    <name evidence="1" type="ORF">ACFFUR_04780</name>
</gene>
<protein>
    <submittedName>
        <fullName evidence="1">Uncharacterized protein</fullName>
    </submittedName>
</protein>
<accession>A0ABV5J2T7</accession>
<organism evidence="1 2">
    <name type="scientific">Echinicola jeungdonensis</name>
    <dbReference type="NCBI Taxonomy" id="709343"/>
    <lineage>
        <taxon>Bacteria</taxon>
        <taxon>Pseudomonadati</taxon>
        <taxon>Bacteroidota</taxon>
        <taxon>Cytophagia</taxon>
        <taxon>Cytophagales</taxon>
        <taxon>Cyclobacteriaceae</taxon>
        <taxon>Echinicola</taxon>
    </lineage>
</organism>
<keyword evidence="2" id="KW-1185">Reference proteome</keyword>
<comment type="caution">
    <text evidence="1">The sequence shown here is derived from an EMBL/GenBank/DDBJ whole genome shotgun (WGS) entry which is preliminary data.</text>
</comment>
<dbReference type="EMBL" id="JBHMEW010000042">
    <property type="protein sequence ID" value="MFB9211111.1"/>
    <property type="molecule type" value="Genomic_DNA"/>
</dbReference>
<dbReference type="Proteomes" id="UP001589654">
    <property type="component" value="Unassembled WGS sequence"/>
</dbReference>
<proteinExistence type="predicted"/>
<evidence type="ECO:0000313" key="2">
    <source>
        <dbReference type="Proteomes" id="UP001589654"/>
    </source>
</evidence>
<reference evidence="1 2" key="1">
    <citation type="submission" date="2024-09" db="EMBL/GenBank/DDBJ databases">
        <authorList>
            <person name="Sun Q."/>
            <person name="Mori K."/>
        </authorList>
    </citation>
    <scope>NUCLEOTIDE SEQUENCE [LARGE SCALE GENOMIC DNA]</scope>
    <source>
        <strain evidence="1 2">CECT 7682</strain>
    </source>
</reference>